<dbReference type="Gene3D" id="1.10.510.10">
    <property type="entry name" value="Transferase(Phosphotransferase) domain 1"/>
    <property type="match status" value="1"/>
</dbReference>
<gene>
    <name evidence="2" type="ORF">EX242_21500</name>
</gene>
<dbReference type="SUPFAM" id="SSF56112">
    <property type="entry name" value="Protein kinase-like (PK-like)"/>
    <property type="match status" value="1"/>
</dbReference>
<evidence type="ECO:0000259" key="1">
    <source>
        <dbReference type="Pfam" id="PF22303"/>
    </source>
</evidence>
<reference evidence="2" key="1">
    <citation type="submission" date="2019-02" db="EMBL/GenBank/DDBJ databases">
        <title>Genomic characterization of isolates from hospital effluents in KZN, South Africa.</title>
        <authorList>
            <person name="Ntshobeni N."/>
            <person name="Allam M."/>
            <person name="Ismail A."/>
            <person name="Amoako D."/>
            <person name="Essack S."/>
            <person name="Chenia H."/>
        </authorList>
    </citation>
    <scope>NUCLEOTIDE SEQUENCE</scope>
    <source>
        <strain evidence="2">AFE97_S1</strain>
    </source>
</reference>
<sequence>MPISALQYRVTAGAYQNKLHNSFRMNPIEQTRDINSDHSAIPDEIHLLGRSISRVVNSHEQLSRSSYQTTNPRQGIAAPLLMLLTEVQLTYTPVVATSPTTVSESEMKPSMSENVEQSANSNHFWETIQEASVLPAAGYQDKEKKLPIKNRSSRYAVFKQKTTTPPPEPDDVKTVKLDSSCFEKRQNLSRPDVFRQIGETLRNPVSELAKESQVIHYYNNNYGCPTPEERVNLLSITSKVDKTISAITALLPGSQPLVVTQRLGGALFRMIADSIDNKQLNTDDLFEVNDQLITLGKSIVATSPKDSKGQTIEGQLRVPEGLSFKNNKLSVNIKGTDREFIIKNGRYFTNIDGKHRRISYSLKNKQWVRTPKYIKTSGEKVYFPFRIGKLLNGSIDKKTLVSISPNQHGIYTVTSQTSAGSFHAIKIGYEFYRYIPENGRSASLSGVIKTDSADIKVSRFGKRYFIVNEKKKLSVNYSPCRLGRSPGSSCLHFSDGLISKLNENRNNGVPERRIRGIKPSETNPGLYESEKGTLYLKYDNVYFKLISSQGWIDEPQFMVTGKKIFGSKKITPVCFSRERGFNYINTPLENMMESVGMPEKVAMSHIKNQSKIQPVVIGTGSLSEVYDIGDGFVSKIYKSRINKTHKSRLSSAKKNAEGFNRYYGKGSGTVRVTPYKDGSATVSVKLKKIDGYVLSSIKDLSNPVLLEEIEAAIKTSKPSEKLSSLLQSHGISHNDINKGNIIYNNGEFFVIDFDSADFLPKGEIVSKSKTNTMRNSFDRIFNEILREIGNRRKEH</sequence>
<dbReference type="Proteomes" id="UP000824410">
    <property type="component" value="Unassembled WGS sequence"/>
</dbReference>
<proteinExistence type="predicted"/>
<name>A0AAP2NY08_PRORE</name>
<dbReference type="RefSeq" id="WP_129467241.1">
    <property type="nucleotide sequence ID" value="NZ_JAGKLI010000037.1"/>
</dbReference>
<dbReference type="Gene3D" id="3.30.200.20">
    <property type="entry name" value="Phosphorylase Kinase, domain 1"/>
    <property type="match status" value="1"/>
</dbReference>
<dbReference type="AlphaFoldDB" id="A0AAP2NY08"/>
<organism evidence="2 3">
    <name type="scientific">Providencia rettgeri</name>
    <dbReference type="NCBI Taxonomy" id="587"/>
    <lineage>
        <taxon>Bacteria</taxon>
        <taxon>Pseudomonadati</taxon>
        <taxon>Pseudomonadota</taxon>
        <taxon>Gammaproteobacteria</taxon>
        <taxon>Enterobacterales</taxon>
        <taxon>Morganellaceae</taxon>
        <taxon>Providencia</taxon>
    </lineage>
</organism>
<feature type="domain" description="Kinase OspG kinase" evidence="1">
    <location>
        <begin position="616"/>
        <end position="754"/>
    </location>
</feature>
<dbReference type="Pfam" id="PF22303">
    <property type="entry name" value="OspG_kinase"/>
    <property type="match status" value="1"/>
</dbReference>
<comment type="caution">
    <text evidence="2">The sequence shown here is derived from an EMBL/GenBank/DDBJ whole genome shotgun (WGS) entry which is preliminary data.</text>
</comment>
<dbReference type="InterPro" id="IPR054466">
    <property type="entry name" value="OspG_kinase"/>
</dbReference>
<dbReference type="EMBL" id="SHDO01000035">
    <property type="protein sequence ID" value="MBX6982819.1"/>
    <property type="molecule type" value="Genomic_DNA"/>
</dbReference>
<dbReference type="InterPro" id="IPR011009">
    <property type="entry name" value="Kinase-like_dom_sf"/>
</dbReference>
<evidence type="ECO:0000313" key="3">
    <source>
        <dbReference type="Proteomes" id="UP000824410"/>
    </source>
</evidence>
<accession>A0AAP2NY08</accession>
<protein>
    <recommendedName>
        <fullName evidence="1">Kinase OspG kinase domain-containing protein</fullName>
    </recommendedName>
</protein>
<evidence type="ECO:0000313" key="2">
    <source>
        <dbReference type="EMBL" id="MBX6982819.1"/>
    </source>
</evidence>